<feature type="chain" id="PRO_5044645697" description="Lipoprotein" evidence="1">
    <location>
        <begin position="21"/>
        <end position="131"/>
    </location>
</feature>
<keyword evidence="1" id="KW-0732">Signal</keyword>
<dbReference type="EMBL" id="JACHHR010000003">
    <property type="protein sequence ID" value="MBB5212272.1"/>
    <property type="molecule type" value="Genomic_DNA"/>
</dbReference>
<dbReference type="RefSeq" id="WP_161859235.1">
    <property type="nucleotide sequence ID" value="NZ_CP047491.1"/>
</dbReference>
<evidence type="ECO:0008006" key="6">
    <source>
        <dbReference type="Google" id="ProtNLM"/>
    </source>
</evidence>
<dbReference type="EMBL" id="CP047491">
    <property type="protein sequence ID" value="QHQ39923.1"/>
    <property type="molecule type" value="Genomic_DNA"/>
</dbReference>
<dbReference type="PROSITE" id="PS51257">
    <property type="entry name" value="PROKAR_LIPOPROTEIN"/>
    <property type="match status" value="1"/>
</dbReference>
<dbReference type="AlphaFoldDB" id="A0A6P1TE55"/>
<sequence>MKLRLICVLLATLSAGCSSTGGSLENAASLDGFWCDLSGSPATYYQPPLPANLMPAFPRDCFAGDTQVHTASACLVDDAVCYQLDTGAWCTAGRAPQCPPGASPMAVDAPCPEGGKCWMYSEGLRCHAVDV</sequence>
<feature type="signal peptide" evidence="1">
    <location>
        <begin position="1"/>
        <end position="20"/>
    </location>
</feature>
<accession>A0A6P1TE55</accession>
<reference evidence="3 4" key="1">
    <citation type="submission" date="2020-01" db="EMBL/GenBank/DDBJ databases">
        <title>The possibility of degradation of plastic by Microbulbifer hydrolyticus IRE-31.</title>
        <authorList>
            <person name="Liu L."/>
        </authorList>
    </citation>
    <scope>NUCLEOTIDE SEQUENCE [LARGE SCALE GENOMIC DNA]</scope>
    <source>
        <strain evidence="3 4">IRE-31</strain>
    </source>
</reference>
<organism evidence="2 5">
    <name type="scientific">Microbulbifer hydrolyticus</name>
    <dbReference type="NCBI Taxonomy" id="48074"/>
    <lineage>
        <taxon>Bacteria</taxon>
        <taxon>Pseudomonadati</taxon>
        <taxon>Pseudomonadota</taxon>
        <taxon>Gammaproteobacteria</taxon>
        <taxon>Cellvibrionales</taxon>
        <taxon>Microbulbiferaceae</taxon>
        <taxon>Microbulbifer</taxon>
    </lineage>
</organism>
<keyword evidence="4" id="KW-1185">Reference proteome</keyword>
<evidence type="ECO:0000313" key="5">
    <source>
        <dbReference type="Proteomes" id="UP000563601"/>
    </source>
</evidence>
<protein>
    <recommendedName>
        <fullName evidence="6">Lipoprotein</fullName>
    </recommendedName>
</protein>
<proteinExistence type="predicted"/>
<name>A0A6P1TE55_9GAMM</name>
<gene>
    <name evidence="3" type="ORF">GTQ55_13640</name>
    <name evidence="2" type="ORF">HNQ53_002497</name>
</gene>
<dbReference type="Proteomes" id="UP000464675">
    <property type="component" value="Chromosome"/>
</dbReference>
<reference evidence="2 5" key="2">
    <citation type="submission" date="2020-08" db="EMBL/GenBank/DDBJ databases">
        <title>Genomic Encyclopedia of Type Strains, Phase IV (KMG-IV): sequencing the most valuable type-strain genomes for metagenomic binning, comparative biology and taxonomic classification.</title>
        <authorList>
            <person name="Goeker M."/>
        </authorList>
    </citation>
    <scope>NUCLEOTIDE SEQUENCE [LARGE SCALE GENOMIC DNA]</scope>
    <source>
        <strain evidence="2 5">DSM 11525</strain>
    </source>
</reference>
<evidence type="ECO:0000313" key="3">
    <source>
        <dbReference type="EMBL" id="QHQ39923.1"/>
    </source>
</evidence>
<dbReference type="OrthoDB" id="5737097at2"/>
<evidence type="ECO:0000313" key="4">
    <source>
        <dbReference type="Proteomes" id="UP000464675"/>
    </source>
</evidence>
<evidence type="ECO:0000256" key="1">
    <source>
        <dbReference type="SAM" id="SignalP"/>
    </source>
</evidence>
<dbReference type="Proteomes" id="UP000563601">
    <property type="component" value="Unassembled WGS sequence"/>
</dbReference>
<evidence type="ECO:0000313" key="2">
    <source>
        <dbReference type="EMBL" id="MBB5212272.1"/>
    </source>
</evidence>